<dbReference type="Gene3D" id="1.20.1250.20">
    <property type="entry name" value="MFS general substrate transporter like domains"/>
    <property type="match status" value="2"/>
</dbReference>
<dbReference type="InterPro" id="IPR036259">
    <property type="entry name" value="MFS_trans_sf"/>
</dbReference>
<dbReference type="PANTHER" id="PTHR48020">
    <property type="entry name" value="PROTON MYO-INOSITOL COTRANSPORTER"/>
    <property type="match status" value="1"/>
</dbReference>
<keyword evidence="3 8" id="KW-0812">Transmembrane</keyword>
<feature type="transmembrane region" description="Helical" evidence="8">
    <location>
        <begin position="156"/>
        <end position="179"/>
    </location>
</feature>
<dbReference type="OMA" id="PRWLYKM"/>
<dbReference type="Proteomes" id="UP000324585">
    <property type="component" value="Unassembled WGS sequence"/>
</dbReference>
<evidence type="ECO:0000256" key="6">
    <source>
        <dbReference type="RuleBase" id="RU003346"/>
    </source>
</evidence>
<feature type="transmembrane region" description="Helical" evidence="8">
    <location>
        <begin position="400"/>
        <end position="418"/>
    </location>
</feature>
<feature type="transmembrane region" description="Helical" evidence="8">
    <location>
        <begin position="70"/>
        <end position="88"/>
    </location>
</feature>
<protein>
    <submittedName>
        <fullName evidence="10">Inositol transporter 1</fullName>
    </submittedName>
</protein>
<evidence type="ECO:0000313" key="10">
    <source>
        <dbReference type="EMBL" id="KAA8491454.1"/>
    </source>
</evidence>
<dbReference type="GO" id="GO:0022857">
    <property type="term" value="F:transmembrane transporter activity"/>
    <property type="evidence" value="ECO:0007669"/>
    <property type="project" value="InterPro"/>
</dbReference>
<proteinExistence type="inferred from homology"/>
<organism evidence="10 11">
    <name type="scientific">Porphyridium purpureum</name>
    <name type="common">Red alga</name>
    <name type="synonym">Porphyridium cruentum</name>
    <dbReference type="NCBI Taxonomy" id="35688"/>
    <lineage>
        <taxon>Eukaryota</taxon>
        <taxon>Rhodophyta</taxon>
        <taxon>Bangiophyceae</taxon>
        <taxon>Porphyridiales</taxon>
        <taxon>Porphyridiaceae</taxon>
        <taxon>Porphyridium</taxon>
    </lineage>
</organism>
<keyword evidence="2 6" id="KW-0813">Transport</keyword>
<evidence type="ECO:0000256" key="7">
    <source>
        <dbReference type="SAM" id="MobiDB-lite"/>
    </source>
</evidence>
<dbReference type="OrthoDB" id="3825at2759"/>
<feature type="transmembrane region" description="Helical" evidence="8">
    <location>
        <begin position="335"/>
        <end position="356"/>
    </location>
</feature>
<keyword evidence="5 8" id="KW-0472">Membrane</keyword>
<comment type="similarity">
    <text evidence="6">Belongs to the major facilitator superfamily. Sugar transporter (TC 2.A.1.1) family.</text>
</comment>
<dbReference type="InterPro" id="IPR050814">
    <property type="entry name" value="Myo-inositol_Transporter"/>
</dbReference>
<comment type="subcellular location">
    <subcellularLocation>
        <location evidence="1">Membrane</location>
        <topology evidence="1">Multi-pass membrane protein</topology>
    </subcellularLocation>
</comment>
<evidence type="ECO:0000256" key="5">
    <source>
        <dbReference type="ARBA" id="ARBA00023136"/>
    </source>
</evidence>
<comment type="caution">
    <text evidence="10">The sequence shown here is derived from an EMBL/GenBank/DDBJ whole genome shotgun (WGS) entry which is preliminary data.</text>
</comment>
<feature type="transmembrane region" description="Helical" evidence="8">
    <location>
        <begin position="273"/>
        <end position="295"/>
    </location>
</feature>
<dbReference type="InterPro" id="IPR005828">
    <property type="entry name" value="MFS_sugar_transport-like"/>
</dbReference>
<keyword evidence="11" id="KW-1185">Reference proteome</keyword>
<feature type="transmembrane region" description="Helical" evidence="8">
    <location>
        <begin position="233"/>
        <end position="258"/>
    </location>
</feature>
<evidence type="ECO:0000256" key="1">
    <source>
        <dbReference type="ARBA" id="ARBA00004141"/>
    </source>
</evidence>
<feature type="transmembrane region" description="Helical" evidence="8">
    <location>
        <begin position="128"/>
        <end position="150"/>
    </location>
</feature>
<sequence>MDVTVAGGLCGALFGYDTGIVSAALVQMSPQLALTDAQAERYVAVAVLCAAVGAPLGSWLSSVGGRRKTLLLAAVMFWVTAIVTALASTWRTLFAMRMGIGLAVGIVASVAPVYLAECVSMQERGPVIASYNLYINAGQLGAALVGAAFANNQQSGWRFMLGLAAVPSALLVAQLVFVLPESPLWLRAQAEKHASGGALVAVPESEDSAPSLQPHGWWAQFVAKWVPRDSQTLSALFLGCFLHFVQQGSGINCVMYYTGTIMSRILGFTASTAIWLNAVVASFNSSFAFVGVFVTRRHPRRTVTICSLAGVAASLLLLVYSFYYPARACSKLVSIVGLCAYLACFASGMGPMPWLINSEIYPSGMRHLAGTATSVNWMTNYVVASTFLTSVQRFGPAPVFGAYFCVAVTGLAVLGFALPETKHFSVLHSGSQQQVERWEIRSSESDDEDHDHDERNDE</sequence>
<reference evidence="11" key="1">
    <citation type="journal article" date="2019" name="Nat. Commun.">
        <title>Expansion of phycobilisome linker gene families in mesophilic red algae.</title>
        <authorList>
            <person name="Lee J."/>
            <person name="Kim D."/>
            <person name="Bhattacharya D."/>
            <person name="Yoon H.S."/>
        </authorList>
    </citation>
    <scope>NUCLEOTIDE SEQUENCE [LARGE SCALE GENOMIC DNA]</scope>
    <source>
        <strain evidence="11">CCMP 1328</strain>
    </source>
</reference>
<dbReference type="InterPro" id="IPR020846">
    <property type="entry name" value="MFS_dom"/>
</dbReference>
<dbReference type="PANTHER" id="PTHR48020:SF12">
    <property type="entry name" value="PROTON MYO-INOSITOL COTRANSPORTER"/>
    <property type="match status" value="1"/>
</dbReference>
<feature type="transmembrane region" description="Helical" evidence="8">
    <location>
        <begin position="94"/>
        <end position="116"/>
    </location>
</feature>
<dbReference type="EMBL" id="VRMN01000013">
    <property type="protein sequence ID" value="KAA8491454.1"/>
    <property type="molecule type" value="Genomic_DNA"/>
</dbReference>
<evidence type="ECO:0000256" key="2">
    <source>
        <dbReference type="ARBA" id="ARBA00022448"/>
    </source>
</evidence>
<dbReference type="SUPFAM" id="SSF103473">
    <property type="entry name" value="MFS general substrate transporter"/>
    <property type="match status" value="1"/>
</dbReference>
<evidence type="ECO:0000256" key="4">
    <source>
        <dbReference type="ARBA" id="ARBA00022989"/>
    </source>
</evidence>
<feature type="domain" description="Major facilitator superfamily (MFS) profile" evidence="9">
    <location>
        <begin position="3"/>
        <end position="422"/>
    </location>
</feature>
<dbReference type="AlphaFoldDB" id="A0A5J4YL86"/>
<feature type="region of interest" description="Disordered" evidence="7">
    <location>
        <begin position="437"/>
        <end position="458"/>
    </location>
</feature>
<name>A0A5J4YL86_PORPP</name>
<evidence type="ECO:0000256" key="8">
    <source>
        <dbReference type="SAM" id="Phobius"/>
    </source>
</evidence>
<evidence type="ECO:0000313" key="11">
    <source>
        <dbReference type="Proteomes" id="UP000324585"/>
    </source>
</evidence>
<evidence type="ECO:0000256" key="3">
    <source>
        <dbReference type="ARBA" id="ARBA00022692"/>
    </source>
</evidence>
<accession>A0A5J4YL86</accession>
<feature type="transmembrane region" description="Helical" evidence="8">
    <location>
        <begin position="42"/>
        <end position="63"/>
    </location>
</feature>
<dbReference type="InterPro" id="IPR003663">
    <property type="entry name" value="Sugar/inositol_transpt"/>
</dbReference>
<keyword evidence="4 8" id="KW-1133">Transmembrane helix</keyword>
<feature type="transmembrane region" description="Helical" evidence="8">
    <location>
        <begin position="302"/>
        <end position="323"/>
    </location>
</feature>
<dbReference type="Pfam" id="PF00083">
    <property type="entry name" value="Sugar_tr"/>
    <property type="match status" value="1"/>
</dbReference>
<dbReference type="GO" id="GO:0016020">
    <property type="term" value="C:membrane"/>
    <property type="evidence" value="ECO:0007669"/>
    <property type="project" value="UniProtKB-SubCell"/>
</dbReference>
<dbReference type="NCBIfam" id="TIGR00879">
    <property type="entry name" value="SP"/>
    <property type="match status" value="1"/>
</dbReference>
<evidence type="ECO:0000259" key="9">
    <source>
        <dbReference type="PROSITE" id="PS50850"/>
    </source>
</evidence>
<dbReference type="PRINTS" id="PR00171">
    <property type="entry name" value="SUGRTRNSPORT"/>
</dbReference>
<dbReference type="PROSITE" id="PS50850">
    <property type="entry name" value="MFS"/>
    <property type="match status" value="1"/>
</dbReference>
<gene>
    <name evidence="10" type="ORF">FVE85_2469</name>
</gene>